<dbReference type="RefSeq" id="WP_138664908.1">
    <property type="nucleotide sequence ID" value="NZ_VCKY01000011.1"/>
</dbReference>
<comment type="caution">
    <text evidence="2">The sequence shown here is derived from an EMBL/GenBank/DDBJ whole genome shotgun (WGS) entry which is preliminary data.</text>
</comment>
<protein>
    <submittedName>
        <fullName evidence="2">Uncharacterized protein</fullName>
    </submittedName>
</protein>
<dbReference type="Proteomes" id="UP000309128">
    <property type="component" value="Unassembled WGS sequence"/>
</dbReference>
<dbReference type="OrthoDB" id="3544267at2"/>
<name>A0A5S4FU24_9ACTN</name>
<dbReference type="EMBL" id="VCKY01000011">
    <property type="protein sequence ID" value="TMR24277.1"/>
    <property type="molecule type" value="Genomic_DNA"/>
</dbReference>
<evidence type="ECO:0000313" key="3">
    <source>
        <dbReference type="Proteomes" id="UP000309128"/>
    </source>
</evidence>
<evidence type="ECO:0000256" key="1">
    <source>
        <dbReference type="SAM" id="MobiDB-lite"/>
    </source>
</evidence>
<proteinExistence type="predicted"/>
<dbReference type="AlphaFoldDB" id="A0A5S4FU24"/>
<sequence>MLAEALIALAGAAGSALVTAMTTDAWEGVKTRCARLLGRGDADAEARQEGRLEQSRQELLAADDRERAGREQEAAWAARLRDLLEDHPDSEGQLRELVDSVAGHASASVVQVNAQARDQAQQAVQGQGVQNVTFGPRQA</sequence>
<feature type="region of interest" description="Disordered" evidence="1">
    <location>
        <begin position="40"/>
        <end position="68"/>
    </location>
</feature>
<organism evidence="2 3">
    <name type="scientific">Nonomuraea turkmeniaca</name>
    <dbReference type="NCBI Taxonomy" id="103838"/>
    <lineage>
        <taxon>Bacteria</taxon>
        <taxon>Bacillati</taxon>
        <taxon>Actinomycetota</taxon>
        <taxon>Actinomycetes</taxon>
        <taxon>Streptosporangiales</taxon>
        <taxon>Streptosporangiaceae</taxon>
        <taxon>Nonomuraea</taxon>
    </lineage>
</organism>
<reference evidence="2 3" key="1">
    <citation type="submission" date="2019-05" db="EMBL/GenBank/DDBJ databases">
        <title>Draft genome sequence of Nonomuraea turkmeniaca DSM 43926.</title>
        <authorList>
            <person name="Saricaoglu S."/>
            <person name="Isik K."/>
        </authorList>
    </citation>
    <scope>NUCLEOTIDE SEQUENCE [LARGE SCALE GENOMIC DNA]</scope>
    <source>
        <strain evidence="2 3">DSM 43926</strain>
    </source>
</reference>
<accession>A0A5S4FU24</accession>
<evidence type="ECO:0000313" key="2">
    <source>
        <dbReference type="EMBL" id="TMR24277.1"/>
    </source>
</evidence>
<gene>
    <name evidence="2" type="ORF">ETD86_05035</name>
</gene>
<keyword evidence="3" id="KW-1185">Reference proteome</keyword>